<evidence type="ECO:0000313" key="9">
    <source>
        <dbReference type="Proteomes" id="UP000277864"/>
    </source>
</evidence>
<feature type="domain" description="RNA polymerase sigma factor 70 region 4 type 2" evidence="7">
    <location>
        <begin position="99"/>
        <end position="150"/>
    </location>
</feature>
<dbReference type="InterPro" id="IPR014284">
    <property type="entry name" value="RNA_pol_sigma-70_dom"/>
</dbReference>
<evidence type="ECO:0000256" key="3">
    <source>
        <dbReference type="ARBA" id="ARBA00023082"/>
    </source>
</evidence>
<dbReference type="InterPro" id="IPR007627">
    <property type="entry name" value="RNA_pol_sigma70_r2"/>
</dbReference>
<dbReference type="InterPro" id="IPR013324">
    <property type="entry name" value="RNA_pol_sigma_r3/r4-like"/>
</dbReference>
<keyword evidence="4" id="KW-0238">DNA-binding</keyword>
<dbReference type="PANTHER" id="PTHR43133:SF8">
    <property type="entry name" value="RNA POLYMERASE SIGMA FACTOR HI_1459-RELATED"/>
    <property type="match status" value="1"/>
</dbReference>
<evidence type="ECO:0000256" key="4">
    <source>
        <dbReference type="ARBA" id="ARBA00023125"/>
    </source>
</evidence>
<dbReference type="SUPFAM" id="SSF88659">
    <property type="entry name" value="Sigma3 and sigma4 domains of RNA polymerase sigma factors"/>
    <property type="match status" value="1"/>
</dbReference>
<dbReference type="SUPFAM" id="SSF88946">
    <property type="entry name" value="Sigma2 domain of RNA polymerase sigma factors"/>
    <property type="match status" value="1"/>
</dbReference>
<dbReference type="InterPro" id="IPR013249">
    <property type="entry name" value="RNA_pol_sigma70_r4_t2"/>
</dbReference>
<dbReference type="EMBL" id="PXZH01000001">
    <property type="protein sequence ID" value="RST90101.1"/>
    <property type="molecule type" value="Genomic_DNA"/>
</dbReference>
<protein>
    <recommendedName>
        <fullName evidence="10">RNA polymerase subunit sigma-70</fullName>
    </recommendedName>
</protein>
<dbReference type="InterPro" id="IPR036388">
    <property type="entry name" value="WH-like_DNA-bd_sf"/>
</dbReference>
<organism evidence="8 9">
    <name type="scientific">Vagococcus humatus</name>
    <dbReference type="NCBI Taxonomy" id="1889241"/>
    <lineage>
        <taxon>Bacteria</taxon>
        <taxon>Bacillati</taxon>
        <taxon>Bacillota</taxon>
        <taxon>Bacilli</taxon>
        <taxon>Lactobacillales</taxon>
        <taxon>Enterococcaceae</taxon>
        <taxon>Vagococcus</taxon>
    </lineage>
</organism>
<feature type="domain" description="RNA polymerase sigma-70 region 2" evidence="6">
    <location>
        <begin position="15"/>
        <end position="74"/>
    </location>
</feature>
<dbReference type="NCBIfam" id="TIGR02937">
    <property type="entry name" value="sigma70-ECF"/>
    <property type="match status" value="1"/>
</dbReference>
<dbReference type="OrthoDB" id="9784984at2"/>
<evidence type="ECO:0000259" key="6">
    <source>
        <dbReference type="Pfam" id="PF04542"/>
    </source>
</evidence>
<evidence type="ECO:0000256" key="2">
    <source>
        <dbReference type="ARBA" id="ARBA00023015"/>
    </source>
</evidence>
<dbReference type="Pfam" id="PF04542">
    <property type="entry name" value="Sigma70_r2"/>
    <property type="match status" value="1"/>
</dbReference>
<dbReference type="Pfam" id="PF08281">
    <property type="entry name" value="Sigma70_r4_2"/>
    <property type="match status" value="1"/>
</dbReference>
<evidence type="ECO:0000256" key="5">
    <source>
        <dbReference type="ARBA" id="ARBA00023163"/>
    </source>
</evidence>
<dbReference type="Gene3D" id="1.10.1740.10">
    <property type="match status" value="1"/>
</dbReference>
<dbReference type="Gene3D" id="1.10.10.10">
    <property type="entry name" value="Winged helix-like DNA-binding domain superfamily/Winged helix DNA-binding domain"/>
    <property type="match status" value="1"/>
</dbReference>
<accession>A0A429Z8T9</accession>
<keyword evidence="3" id="KW-0731">Sigma factor</keyword>
<dbReference type="PANTHER" id="PTHR43133">
    <property type="entry name" value="RNA POLYMERASE ECF-TYPE SIGMA FACTO"/>
    <property type="match status" value="1"/>
</dbReference>
<evidence type="ECO:0000259" key="7">
    <source>
        <dbReference type="Pfam" id="PF08281"/>
    </source>
</evidence>
<keyword evidence="9" id="KW-1185">Reference proteome</keyword>
<comment type="caution">
    <text evidence="8">The sequence shown here is derived from an EMBL/GenBank/DDBJ whole genome shotgun (WGS) entry which is preliminary data.</text>
</comment>
<sequence length="157" mass="18873">MKIHEYEDYLVKVSKEIMKYLIKMGLSEADAKDISQDVFVKLLELDTVIPYDKLRAWMYQVAIRTSIDKHRRRQTYDRILQERYLSLESWQLEQTEPDDLLQALEGLTSYEQTILMMKYDQQFQIKEMALILNLSEGKIKTDLYRARQTLKQQLKEK</sequence>
<evidence type="ECO:0000256" key="1">
    <source>
        <dbReference type="ARBA" id="ARBA00010641"/>
    </source>
</evidence>
<dbReference type="GO" id="GO:0003677">
    <property type="term" value="F:DNA binding"/>
    <property type="evidence" value="ECO:0007669"/>
    <property type="project" value="UniProtKB-KW"/>
</dbReference>
<evidence type="ECO:0008006" key="10">
    <source>
        <dbReference type="Google" id="ProtNLM"/>
    </source>
</evidence>
<comment type="similarity">
    <text evidence="1">Belongs to the sigma-70 factor family. ECF subfamily.</text>
</comment>
<dbReference type="Proteomes" id="UP000277864">
    <property type="component" value="Unassembled WGS sequence"/>
</dbReference>
<dbReference type="AlphaFoldDB" id="A0A429Z8T9"/>
<keyword evidence="5" id="KW-0804">Transcription</keyword>
<name>A0A429Z8T9_9ENTE</name>
<dbReference type="GO" id="GO:0016987">
    <property type="term" value="F:sigma factor activity"/>
    <property type="evidence" value="ECO:0007669"/>
    <property type="project" value="UniProtKB-KW"/>
</dbReference>
<dbReference type="GO" id="GO:0006352">
    <property type="term" value="P:DNA-templated transcription initiation"/>
    <property type="evidence" value="ECO:0007669"/>
    <property type="project" value="InterPro"/>
</dbReference>
<dbReference type="InterPro" id="IPR039425">
    <property type="entry name" value="RNA_pol_sigma-70-like"/>
</dbReference>
<gene>
    <name evidence="8" type="ORF">C7P63_03205</name>
</gene>
<reference evidence="8 9" key="1">
    <citation type="submission" date="2018-03" db="EMBL/GenBank/DDBJ databases">
        <authorList>
            <person name="Gulvik C.A."/>
        </authorList>
    </citation>
    <scope>NUCLEOTIDE SEQUENCE [LARGE SCALE GENOMIC DNA]</scope>
    <source>
        <strain evidence="8 9">JCM 31581</strain>
    </source>
</reference>
<keyword evidence="2" id="KW-0805">Transcription regulation</keyword>
<dbReference type="InterPro" id="IPR013325">
    <property type="entry name" value="RNA_pol_sigma_r2"/>
</dbReference>
<evidence type="ECO:0000313" key="8">
    <source>
        <dbReference type="EMBL" id="RST90101.1"/>
    </source>
</evidence>
<proteinExistence type="inferred from homology"/>
<dbReference type="RefSeq" id="WP_125942715.1">
    <property type="nucleotide sequence ID" value="NZ_PXZH01000001.1"/>
</dbReference>